<evidence type="ECO:0000313" key="3">
    <source>
        <dbReference type="Proteomes" id="UP000326565"/>
    </source>
</evidence>
<dbReference type="AlphaFoldDB" id="A0A5N5WQQ8"/>
<evidence type="ECO:0000256" key="1">
    <source>
        <dbReference type="SAM" id="SignalP"/>
    </source>
</evidence>
<dbReference type="OrthoDB" id="4423022at2759"/>
<accession>A0A5N5WQQ8</accession>
<evidence type="ECO:0000313" key="2">
    <source>
        <dbReference type="EMBL" id="KAB8069484.1"/>
    </source>
</evidence>
<proteinExistence type="predicted"/>
<dbReference type="Proteomes" id="UP000326565">
    <property type="component" value="Unassembled WGS sequence"/>
</dbReference>
<feature type="signal peptide" evidence="1">
    <location>
        <begin position="1"/>
        <end position="21"/>
    </location>
</feature>
<reference evidence="2 3" key="1">
    <citation type="submission" date="2019-04" db="EMBL/GenBank/DDBJ databases">
        <title>Friends and foes A comparative genomics study of 23 Aspergillus species from section Flavi.</title>
        <authorList>
            <consortium name="DOE Joint Genome Institute"/>
            <person name="Kjaerbolling I."/>
            <person name="Vesth T."/>
            <person name="Frisvad J.C."/>
            <person name="Nybo J.L."/>
            <person name="Theobald S."/>
            <person name="Kildgaard S."/>
            <person name="Isbrandt T."/>
            <person name="Kuo A."/>
            <person name="Sato A."/>
            <person name="Lyhne E.K."/>
            <person name="Kogle M.E."/>
            <person name="Wiebenga A."/>
            <person name="Kun R.S."/>
            <person name="Lubbers R.J."/>
            <person name="Makela M.R."/>
            <person name="Barry K."/>
            <person name="Chovatia M."/>
            <person name="Clum A."/>
            <person name="Daum C."/>
            <person name="Haridas S."/>
            <person name="He G."/>
            <person name="LaButti K."/>
            <person name="Lipzen A."/>
            <person name="Mondo S."/>
            <person name="Riley R."/>
            <person name="Salamov A."/>
            <person name="Simmons B.A."/>
            <person name="Magnuson J.K."/>
            <person name="Henrissat B."/>
            <person name="Mortensen U.H."/>
            <person name="Larsen T.O."/>
            <person name="Devries R.P."/>
            <person name="Grigoriev I.V."/>
            <person name="Machida M."/>
            <person name="Baker S.E."/>
            <person name="Andersen M.R."/>
        </authorList>
    </citation>
    <scope>NUCLEOTIDE SEQUENCE [LARGE SCALE GENOMIC DNA]</scope>
    <source>
        <strain evidence="2 3">CBS 151.66</strain>
    </source>
</reference>
<gene>
    <name evidence="2" type="ORF">BDV29DRAFT_182654</name>
</gene>
<protein>
    <recommendedName>
        <fullName evidence="4">Cyanovirin-N domain-containing protein</fullName>
    </recommendedName>
</protein>
<feature type="chain" id="PRO_5025005860" description="Cyanovirin-N domain-containing protein" evidence="1">
    <location>
        <begin position="22"/>
        <end position="117"/>
    </location>
</feature>
<organism evidence="2 3">
    <name type="scientific">Aspergillus leporis</name>
    <dbReference type="NCBI Taxonomy" id="41062"/>
    <lineage>
        <taxon>Eukaryota</taxon>
        <taxon>Fungi</taxon>
        <taxon>Dikarya</taxon>
        <taxon>Ascomycota</taxon>
        <taxon>Pezizomycotina</taxon>
        <taxon>Eurotiomycetes</taxon>
        <taxon>Eurotiomycetidae</taxon>
        <taxon>Eurotiales</taxon>
        <taxon>Aspergillaceae</taxon>
        <taxon>Aspergillus</taxon>
        <taxon>Aspergillus subgen. Circumdati</taxon>
    </lineage>
</organism>
<name>A0A5N5WQQ8_9EURO</name>
<evidence type="ECO:0008006" key="4">
    <source>
        <dbReference type="Google" id="ProtNLM"/>
    </source>
</evidence>
<keyword evidence="3" id="KW-1185">Reference proteome</keyword>
<keyword evidence="1" id="KW-0732">Signal</keyword>
<sequence>MNFILMKPLALLSTFSIGVMATPIVSYAGYYYDSCTRPSITATNIAAGYCANVENIPIKSLSAYVFSGACENGKSPVLNAYTEANCESGLFETLSVDSEKLCFEADTTIVSLGVECV</sequence>
<dbReference type="EMBL" id="ML732339">
    <property type="protein sequence ID" value="KAB8069484.1"/>
    <property type="molecule type" value="Genomic_DNA"/>
</dbReference>